<dbReference type="Gene3D" id="1.20.1420.20">
    <property type="entry name" value="M75 peptidase, HXXE motif"/>
    <property type="match status" value="1"/>
</dbReference>
<dbReference type="RefSeq" id="WP_348944489.1">
    <property type="nucleotide sequence ID" value="NZ_CP157355.1"/>
</dbReference>
<feature type="domain" description="Imelysin-like" evidence="4">
    <location>
        <begin position="59"/>
        <end position="310"/>
    </location>
</feature>
<proteinExistence type="predicted"/>
<evidence type="ECO:0000256" key="1">
    <source>
        <dbReference type="ARBA" id="ARBA00004196"/>
    </source>
</evidence>
<dbReference type="EMBL" id="CP157355">
    <property type="protein sequence ID" value="XBM00123.1"/>
    <property type="molecule type" value="Genomic_DNA"/>
</dbReference>
<evidence type="ECO:0000313" key="5">
    <source>
        <dbReference type="EMBL" id="XBM00123.1"/>
    </source>
</evidence>
<reference evidence="5" key="1">
    <citation type="submission" date="2024-05" db="EMBL/GenBank/DDBJ databases">
        <authorList>
            <person name="Yang L."/>
            <person name="Pan L."/>
        </authorList>
    </citation>
    <scope>NUCLEOTIDE SEQUENCE</scope>
    <source>
        <strain evidence="5">FCG-7</strain>
    </source>
</reference>
<dbReference type="KEGG" id="cmav:ABHF33_13805"/>
<dbReference type="AlphaFoldDB" id="A0AAU7F993"/>
<name>A0AAU7F993_9NEIS</name>
<evidence type="ECO:0000259" key="4">
    <source>
        <dbReference type="Pfam" id="PF09375"/>
    </source>
</evidence>
<dbReference type="GO" id="GO:0030313">
    <property type="term" value="C:cell envelope"/>
    <property type="evidence" value="ECO:0007669"/>
    <property type="project" value="UniProtKB-SubCell"/>
</dbReference>
<keyword evidence="2 3" id="KW-0732">Signal</keyword>
<feature type="chain" id="PRO_5043705875" evidence="3">
    <location>
        <begin position="25"/>
        <end position="345"/>
    </location>
</feature>
<accession>A0AAU7F993</accession>
<dbReference type="Pfam" id="PF09375">
    <property type="entry name" value="Peptidase_M75"/>
    <property type="match status" value="1"/>
</dbReference>
<dbReference type="InterPro" id="IPR038352">
    <property type="entry name" value="Imelysin_sf"/>
</dbReference>
<organism evidence="5">
    <name type="scientific">Chitinibacter mangrovi</name>
    <dbReference type="NCBI Taxonomy" id="3153927"/>
    <lineage>
        <taxon>Bacteria</taxon>
        <taxon>Pseudomonadati</taxon>
        <taxon>Pseudomonadota</taxon>
        <taxon>Betaproteobacteria</taxon>
        <taxon>Neisseriales</taxon>
        <taxon>Chitinibacteraceae</taxon>
        <taxon>Chitinibacter</taxon>
    </lineage>
</organism>
<comment type="subcellular location">
    <subcellularLocation>
        <location evidence="1">Cell envelope</location>
    </subcellularLocation>
</comment>
<protein>
    <submittedName>
        <fullName evidence="5">Imelysin family protein</fullName>
    </submittedName>
</protein>
<feature type="signal peptide" evidence="3">
    <location>
        <begin position="1"/>
        <end position="24"/>
    </location>
</feature>
<evidence type="ECO:0000256" key="2">
    <source>
        <dbReference type="ARBA" id="ARBA00022729"/>
    </source>
</evidence>
<evidence type="ECO:0000256" key="3">
    <source>
        <dbReference type="SAM" id="SignalP"/>
    </source>
</evidence>
<gene>
    <name evidence="5" type="ORF">ABHF33_13805</name>
</gene>
<sequence>MRKLGTSCLLILLAALGVQGLAMAESSVASEKQSDDLAAASEPDPRWAQGWLDSGYFPRHLALTRAADQLAASSAALCAQPDAAALASARQAWLATSTAWRALDGAPAGPMVLARLGRKIDFRPLRLPELNSAIAGGEGNVAAQGLAAVEYLLWGDERAAPKVVLAGLKAASTCHYLQRISADIARETHALDDGWQLYRSQLGADNPFFRQNMFSEHVNLMLASLTSLGKRVPTGSSIEASQLPEWRSGSAKVQMLAQLQGVSAASAGIAEYLQRRDEGRLAAALQDDLQQARQLCSQLADPLDKASASSRLACNKSISQIKKRLQDEVAEKLDLTLGFTEGDGD</sequence>
<dbReference type="InterPro" id="IPR018976">
    <property type="entry name" value="Imelysin-like"/>
</dbReference>